<reference evidence="3" key="1">
    <citation type="submission" date="2020-02" db="EMBL/GenBank/DDBJ databases">
        <authorList>
            <person name="Meier V. D."/>
        </authorList>
    </citation>
    <scope>NUCLEOTIDE SEQUENCE</scope>
    <source>
        <strain evidence="3">AVDCRST_MAG57</strain>
    </source>
</reference>
<dbReference type="EC" id="1.1.1.100" evidence="3"/>
<dbReference type="Gene3D" id="3.40.50.720">
    <property type="entry name" value="NAD(P)-binding Rossmann-like Domain"/>
    <property type="match status" value="1"/>
</dbReference>
<dbReference type="PROSITE" id="PS00061">
    <property type="entry name" value="ADH_SHORT"/>
    <property type="match status" value="1"/>
</dbReference>
<evidence type="ECO:0000256" key="1">
    <source>
        <dbReference type="ARBA" id="ARBA00006484"/>
    </source>
</evidence>
<dbReference type="SUPFAM" id="SSF51735">
    <property type="entry name" value="NAD(P)-binding Rossmann-fold domains"/>
    <property type="match status" value="1"/>
</dbReference>
<dbReference type="EMBL" id="CADCTI010000135">
    <property type="protein sequence ID" value="CAA9239973.1"/>
    <property type="molecule type" value="Genomic_DNA"/>
</dbReference>
<name>A0A6J4I2E2_9ACTN</name>
<accession>A0A6J4I2E2</accession>
<dbReference type="InterPro" id="IPR036291">
    <property type="entry name" value="NAD(P)-bd_dom_sf"/>
</dbReference>
<organism evidence="3">
    <name type="scientific">uncultured Blastococcus sp</name>
    <dbReference type="NCBI Taxonomy" id="217144"/>
    <lineage>
        <taxon>Bacteria</taxon>
        <taxon>Bacillati</taxon>
        <taxon>Actinomycetota</taxon>
        <taxon>Actinomycetes</taxon>
        <taxon>Geodermatophilales</taxon>
        <taxon>Geodermatophilaceae</taxon>
        <taxon>Blastococcus</taxon>
        <taxon>environmental samples</taxon>
    </lineage>
</organism>
<proteinExistence type="inferred from homology"/>
<sequence length="158" mass="16612">EDWLSVFAMNLLSAVRLDRALIPGMIARGSGAIIHISSVVSRVPAANLLPYSAAKAALNSYSKGLSTELAPHGVRVNTVLPGLVETAGMTTYLTLRAAEAGTDIDTARRTFTDGFSVPMGHMGHVDDVAQMVMFLASDQARYVTGGQYTVDGGLTPTS</sequence>
<dbReference type="GO" id="GO:0004316">
    <property type="term" value="F:3-oxoacyl-[acyl-carrier-protein] reductase (NADPH) activity"/>
    <property type="evidence" value="ECO:0007669"/>
    <property type="project" value="UniProtKB-EC"/>
</dbReference>
<dbReference type="PRINTS" id="PR00081">
    <property type="entry name" value="GDHRDH"/>
</dbReference>
<dbReference type="Pfam" id="PF13561">
    <property type="entry name" value="adh_short_C2"/>
    <property type="match status" value="1"/>
</dbReference>
<dbReference type="PANTHER" id="PTHR42760:SF133">
    <property type="entry name" value="3-OXOACYL-[ACYL-CARRIER-PROTEIN] REDUCTASE"/>
    <property type="match status" value="1"/>
</dbReference>
<gene>
    <name evidence="3" type="ORF">AVDCRST_MAG57-1480</name>
</gene>
<dbReference type="PANTHER" id="PTHR42760">
    <property type="entry name" value="SHORT-CHAIN DEHYDROGENASES/REDUCTASES FAMILY MEMBER"/>
    <property type="match status" value="1"/>
</dbReference>
<protein>
    <submittedName>
        <fullName evidence="3">3-oxoacyl-[acyl-carrier protein] reductase</fullName>
        <ecNumber evidence="3">1.1.1.100</ecNumber>
    </submittedName>
</protein>
<evidence type="ECO:0000256" key="2">
    <source>
        <dbReference type="ARBA" id="ARBA00023002"/>
    </source>
</evidence>
<dbReference type="PRINTS" id="PR00080">
    <property type="entry name" value="SDRFAMILY"/>
</dbReference>
<feature type="non-terminal residue" evidence="3">
    <location>
        <position position="1"/>
    </location>
</feature>
<keyword evidence="2 3" id="KW-0560">Oxidoreductase</keyword>
<dbReference type="InterPro" id="IPR020904">
    <property type="entry name" value="Sc_DH/Rdtase_CS"/>
</dbReference>
<dbReference type="AlphaFoldDB" id="A0A6J4I2E2"/>
<evidence type="ECO:0000313" key="3">
    <source>
        <dbReference type="EMBL" id="CAA9239973.1"/>
    </source>
</evidence>
<comment type="similarity">
    <text evidence="1">Belongs to the short-chain dehydrogenases/reductases (SDR) family.</text>
</comment>
<dbReference type="InterPro" id="IPR002347">
    <property type="entry name" value="SDR_fam"/>
</dbReference>